<evidence type="ECO:0000313" key="2">
    <source>
        <dbReference type="Proteomes" id="UP001597075"/>
    </source>
</evidence>
<proteinExistence type="predicted"/>
<protein>
    <submittedName>
        <fullName evidence="1">Uncharacterized protein</fullName>
    </submittedName>
</protein>
<dbReference type="EMBL" id="JBHUDL010000010">
    <property type="protein sequence ID" value="MFD1633885.1"/>
    <property type="molecule type" value="Genomic_DNA"/>
</dbReference>
<gene>
    <name evidence="1" type="ORF">ACFSBJ_09080</name>
</gene>
<accession>A0ABD6CXV8</accession>
<organism evidence="1 2">
    <name type="scientific">Haloplanus ruber</name>
    <dbReference type="NCBI Taxonomy" id="869892"/>
    <lineage>
        <taxon>Archaea</taxon>
        <taxon>Methanobacteriati</taxon>
        <taxon>Methanobacteriota</taxon>
        <taxon>Stenosarchaea group</taxon>
        <taxon>Halobacteria</taxon>
        <taxon>Halobacteriales</taxon>
        <taxon>Haloferacaceae</taxon>
        <taxon>Haloplanus</taxon>
    </lineage>
</organism>
<comment type="caution">
    <text evidence="1">The sequence shown here is derived from an EMBL/GenBank/DDBJ whole genome shotgun (WGS) entry which is preliminary data.</text>
</comment>
<dbReference type="RefSeq" id="WP_256404152.1">
    <property type="nucleotide sequence ID" value="NZ_CP187151.1"/>
</dbReference>
<name>A0ABD6CXV8_9EURY</name>
<reference evidence="1 2" key="1">
    <citation type="journal article" date="2019" name="Int. J. Syst. Evol. Microbiol.">
        <title>The Global Catalogue of Microorganisms (GCM) 10K type strain sequencing project: providing services to taxonomists for standard genome sequencing and annotation.</title>
        <authorList>
            <consortium name="The Broad Institute Genomics Platform"/>
            <consortium name="The Broad Institute Genome Sequencing Center for Infectious Disease"/>
            <person name="Wu L."/>
            <person name="Ma J."/>
        </authorList>
    </citation>
    <scope>NUCLEOTIDE SEQUENCE [LARGE SCALE GENOMIC DNA]</scope>
    <source>
        <strain evidence="1 2">CGMCC 1.10594</strain>
    </source>
</reference>
<dbReference type="Proteomes" id="UP001597075">
    <property type="component" value="Unassembled WGS sequence"/>
</dbReference>
<sequence>MLQDLDAHEFEAMEMAGPTDPTVAGRVTELLPYESVPGDD</sequence>
<dbReference type="AlphaFoldDB" id="A0ABD6CXV8"/>
<evidence type="ECO:0000313" key="1">
    <source>
        <dbReference type="EMBL" id="MFD1633885.1"/>
    </source>
</evidence>
<keyword evidence="2" id="KW-1185">Reference proteome</keyword>